<dbReference type="PANTHER" id="PTHR44163">
    <property type="entry name" value="U3 SMALL NUCLEOLAR RNA-ASSOCIATED PROTEIN 4 HOMOLOG"/>
    <property type="match status" value="1"/>
</dbReference>
<dbReference type="EMBL" id="VYZX01012570">
    <property type="protein sequence ID" value="NXS55878.1"/>
    <property type="molecule type" value="Genomic_DNA"/>
</dbReference>
<sequence length="711" mass="78253">MGEFEVHRGRFCGLVPAGVRCLACQPRGGRLALARTDGSVEVYNFAANYFQEKVIPGHEVRSVEALCWAGERLFGAGLSGELTEYDLVGLRAAPGTDGGGGPIWSMAANSTGTRLAVGCEDGSVKLFLVVPGGIQFERNLDRRKGRILCLSWHPSDTHIVAGSIDILRVLEVSSGHTMQRILVNYQVQKLRRECVVWGVAFLSCGTVVTSDSFGRVQFWDWERGTLLESHTVSTSAVLSLAVSEKEDSIIVGTSTGATYQFQLLPVKIGSLEKRWVRTKPFQFHTHDVRAVAHSPTALISGGLDAQLVIRPLMEKMQKKSYEAALRKFTFPHRRLVSCARKARLLLFQFSQHLELWRLGSTEETGKDGEVLPLCRLPEHLLQLKSKGPEHIYCSCVSPCGTWVAYSTASRFHLHRVQHEGGGVSVEKVPKVPKLLLPAYQLQFSSDSSSLFVGSARGSVHVLQLLEPGGCKHLHTLRPPSGSPEAVYLLAASADGHWLAAVGGDWTIHVYNLKCFKHHCTVPTYSGAVTAIAIHPLTNNLVIAYSDQQLFEFSIPEKQYTAWSRTVQKCGLHKVWLERDSPITHITFNPKNPSHILLHDVYMFCVLDKSLPLPDNSALLMNQSTLKQLPETARQRQLHAFKICKKFQVGGGVSGCVPGGASPGLTSCPLPAPQPLLFADLLDDNCLVMVERPIMDIKTQLPLPVQQKKFGT</sequence>
<dbReference type="Gene3D" id="2.130.10.10">
    <property type="entry name" value="YVTN repeat-like/Quinoprotein amine dehydrogenase"/>
    <property type="match status" value="3"/>
</dbReference>
<organism evidence="1 2">
    <name type="scientific">Brachypteracias leptosomus</name>
    <name type="common">short-legged ground-roller</name>
    <dbReference type="NCBI Taxonomy" id="135165"/>
    <lineage>
        <taxon>Eukaryota</taxon>
        <taxon>Metazoa</taxon>
        <taxon>Chordata</taxon>
        <taxon>Craniata</taxon>
        <taxon>Vertebrata</taxon>
        <taxon>Euteleostomi</taxon>
        <taxon>Archelosauria</taxon>
        <taxon>Archosauria</taxon>
        <taxon>Dinosauria</taxon>
        <taxon>Saurischia</taxon>
        <taxon>Theropoda</taxon>
        <taxon>Coelurosauria</taxon>
        <taxon>Aves</taxon>
        <taxon>Neognathae</taxon>
        <taxon>Neoaves</taxon>
        <taxon>Telluraves</taxon>
        <taxon>Coraciimorphae</taxon>
        <taxon>Coraciiformes</taxon>
        <taxon>Brachypteraciidae</taxon>
        <taxon>Brachypteracias</taxon>
    </lineage>
</organism>
<dbReference type="Proteomes" id="UP000520535">
    <property type="component" value="Unassembled WGS sequence"/>
</dbReference>
<dbReference type="AlphaFoldDB" id="A0A7L2VE45"/>
<name>A0A7L2VE45_9AVES</name>
<feature type="non-terminal residue" evidence="1">
    <location>
        <position position="711"/>
    </location>
</feature>
<reference evidence="1 2" key="1">
    <citation type="submission" date="2019-09" db="EMBL/GenBank/DDBJ databases">
        <title>Bird 10,000 Genomes (B10K) Project - Family phase.</title>
        <authorList>
            <person name="Zhang G."/>
        </authorList>
    </citation>
    <scope>NUCLEOTIDE SEQUENCE [LARGE SCALE GENOMIC DNA]</scope>
    <source>
        <strain evidence="1">B10K-DU-012-52</strain>
    </source>
</reference>
<dbReference type="InterPro" id="IPR046351">
    <property type="entry name" value="UTP4"/>
</dbReference>
<dbReference type="GO" id="GO:0003723">
    <property type="term" value="F:RNA binding"/>
    <property type="evidence" value="ECO:0007669"/>
    <property type="project" value="TreeGrafter"/>
</dbReference>
<dbReference type="PANTHER" id="PTHR44163:SF1">
    <property type="entry name" value="U3 SMALL NUCLEOLAR RNA-ASSOCIATED PROTEIN 4 HOMOLOG"/>
    <property type="match status" value="1"/>
</dbReference>
<dbReference type="GO" id="GO:0034455">
    <property type="term" value="C:t-UTP complex"/>
    <property type="evidence" value="ECO:0007669"/>
    <property type="project" value="TreeGrafter"/>
</dbReference>
<protein>
    <submittedName>
        <fullName evidence="1">UTP4 protein</fullName>
    </submittedName>
</protein>
<dbReference type="FunFam" id="2.130.10.10:FF:000638">
    <property type="entry name" value="U3 small nucleolar RNA-associated protein 4 homolog"/>
    <property type="match status" value="1"/>
</dbReference>
<dbReference type="GO" id="GO:0000462">
    <property type="term" value="P:maturation of SSU-rRNA from tricistronic rRNA transcript (SSU-rRNA, 5.8S rRNA, LSU-rRNA)"/>
    <property type="evidence" value="ECO:0007669"/>
    <property type="project" value="InterPro"/>
</dbReference>
<proteinExistence type="predicted"/>
<comment type="caution">
    <text evidence="1">The sequence shown here is derived from an EMBL/GenBank/DDBJ whole genome shotgun (WGS) entry which is preliminary data.</text>
</comment>
<dbReference type="InterPro" id="IPR015943">
    <property type="entry name" value="WD40/YVTN_repeat-like_dom_sf"/>
</dbReference>
<dbReference type="Pfam" id="PF00400">
    <property type="entry name" value="WD40"/>
    <property type="match status" value="3"/>
</dbReference>
<evidence type="ECO:0000313" key="1">
    <source>
        <dbReference type="EMBL" id="NXS55878.1"/>
    </source>
</evidence>
<gene>
    <name evidence="1" type="primary">Utp4</name>
    <name evidence="1" type="ORF">BRALEP_R08685</name>
</gene>
<dbReference type="OrthoDB" id="8883818at2759"/>
<dbReference type="InterPro" id="IPR001680">
    <property type="entry name" value="WD40_rpt"/>
</dbReference>
<dbReference type="SUPFAM" id="SSF69322">
    <property type="entry name" value="Tricorn protease domain 2"/>
    <property type="match status" value="1"/>
</dbReference>
<evidence type="ECO:0000313" key="2">
    <source>
        <dbReference type="Proteomes" id="UP000520535"/>
    </source>
</evidence>
<dbReference type="SMART" id="SM00320">
    <property type="entry name" value="WD40"/>
    <property type="match status" value="9"/>
</dbReference>
<dbReference type="GO" id="GO:0032040">
    <property type="term" value="C:small-subunit processome"/>
    <property type="evidence" value="ECO:0007669"/>
    <property type="project" value="TreeGrafter"/>
</dbReference>
<keyword evidence="2" id="KW-1185">Reference proteome</keyword>
<feature type="non-terminal residue" evidence="1">
    <location>
        <position position="1"/>
    </location>
</feature>
<dbReference type="GO" id="GO:0030686">
    <property type="term" value="C:90S preribosome"/>
    <property type="evidence" value="ECO:0007669"/>
    <property type="project" value="InterPro"/>
</dbReference>
<accession>A0A7L2VE45</accession>